<feature type="transmembrane region" description="Helical" evidence="7">
    <location>
        <begin position="169"/>
        <end position="194"/>
    </location>
</feature>
<dbReference type="PANTHER" id="PTHR30193">
    <property type="entry name" value="ABC TRANSPORTER PERMEASE PROTEIN"/>
    <property type="match status" value="1"/>
</dbReference>
<name>A0A202E4L9_9EURY</name>
<dbReference type="OrthoDB" id="45815at2157"/>
<dbReference type="InterPro" id="IPR035906">
    <property type="entry name" value="MetI-like_sf"/>
</dbReference>
<feature type="domain" description="ABC transmembrane type-1" evidence="8">
    <location>
        <begin position="84"/>
        <end position="296"/>
    </location>
</feature>
<dbReference type="Proteomes" id="UP000196084">
    <property type="component" value="Unassembled WGS sequence"/>
</dbReference>
<keyword evidence="4 7" id="KW-0812">Transmembrane</keyword>
<proteinExistence type="inferred from homology"/>
<feature type="transmembrane region" description="Helical" evidence="7">
    <location>
        <begin position="215"/>
        <end position="238"/>
    </location>
</feature>
<keyword evidence="2 7" id="KW-0813">Transport</keyword>
<feature type="transmembrane region" description="Helical" evidence="7">
    <location>
        <begin position="23"/>
        <end position="45"/>
    </location>
</feature>
<dbReference type="InterPro" id="IPR000515">
    <property type="entry name" value="MetI-like"/>
</dbReference>
<dbReference type="SUPFAM" id="SSF161098">
    <property type="entry name" value="MetI-like"/>
    <property type="match status" value="1"/>
</dbReference>
<comment type="similarity">
    <text evidence="7">Belongs to the binding-protein-dependent transport system permease family.</text>
</comment>
<dbReference type="CDD" id="cd06261">
    <property type="entry name" value="TM_PBP2"/>
    <property type="match status" value="1"/>
</dbReference>
<evidence type="ECO:0000259" key="8">
    <source>
        <dbReference type="PROSITE" id="PS50928"/>
    </source>
</evidence>
<dbReference type="EMBL" id="MWPH01000006">
    <property type="protein sequence ID" value="OVE82850.1"/>
    <property type="molecule type" value="Genomic_DNA"/>
</dbReference>
<dbReference type="Pfam" id="PF00528">
    <property type="entry name" value="BPD_transp_1"/>
    <property type="match status" value="1"/>
</dbReference>
<evidence type="ECO:0000256" key="2">
    <source>
        <dbReference type="ARBA" id="ARBA00022448"/>
    </source>
</evidence>
<evidence type="ECO:0000256" key="5">
    <source>
        <dbReference type="ARBA" id="ARBA00022989"/>
    </source>
</evidence>
<keyword evidence="3" id="KW-1003">Cell membrane</keyword>
<dbReference type="InterPro" id="IPR051393">
    <property type="entry name" value="ABC_transporter_permease"/>
</dbReference>
<dbReference type="GO" id="GO:0055085">
    <property type="term" value="P:transmembrane transport"/>
    <property type="evidence" value="ECO:0007669"/>
    <property type="project" value="InterPro"/>
</dbReference>
<evidence type="ECO:0000313" key="9">
    <source>
        <dbReference type="EMBL" id="OVE82850.1"/>
    </source>
</evidence>
<dbReference type="AlphaFoldDB" id="A0A202E4L9"/>
<comment type="caution">
    <text evidence="9">The sequence shown here is derived from an EMBL/GenBank/DDBJ whole genome shotgun (WGS) entry which is preliminary data.</text>
</comment>
<evidence type="ECO:0000313" key="10">
    <source>
        <dbReference type="Proteomes" id="UP000196084"/>
    </source>
</evidence>
<accession>A0A202E4L9</accession>
<dbReference type="GO" id="GO:0005886">
    <property type="term" value="C:plasma membrane"/>
    <property type="evidence" value="ECO:0007669"/>
    <property type="project" value="UniProtKB-SubCell"/>
</dbReference>
<organism evidence="9 10">
    <name type="scientific">Natronolimnobius baerhuensis</name>
    <dbReference type="NCBI Taxonomy" id="253108"/>
    <lineage>
        <taxon>Archaea</taxon>
        <taxon>Methanobacteriati</taxon>
        <taxon>Methanobacteriota</taxon>
        <taxon>Stenosarchaea group</taxon>
        <taxon>Halobacteria</taxon>
        <taxon>Halobacteriales</taxon>
        <taxon>Natrialbaceae</taxon>
        <taxon>Natronolimnobius</taxon>
    </lineage>
</organism>
<evidence type="ECO:0000256" key="7">
    <source>
        <dbReference type="RuleBase" id="RU363032"/>
    </source>
</evidence>
<dbReference type="Gene3D" id="1.10.3720.10">
    <property type="entry name" value="MetI-like"/>
    <property type="match status" value="1"/>
</dbReference>
<sequence>MSTQSDRSGTYVRELLSLSKESWLGYAFLAPVVVIMGVIIGYPILEGILMSFQERSMLQPDNWTWVRFENYSQLVNDEVFRTALWNSAVLTGVAVAFQYLLGLGLALLLMQKVPGIQIFRSLTMVTWVLPVIVIVIIFNWLVQPGYGAVNIIFERLGLPTTYWFADTRWAMPLVILMHVWKNVPFFAIALYAAMQSIPRDLYEAAQMDGASSLQQFRYITLPNISYVSMIMIVLHVLFTFNNFDFVWLSTGGGPLQTTEVLPTYIYREAFETYALGYAASVGVVMMVIMVTFTTIYIKLEDFN</sequence>
<keyword evidence="10" id="KW-1185">Reference proteome</keyword>
<reference evidence="9 10" key="1">
    <citation type="submission" date="2017-02" db="EMBL/GenBank/DDBJ databases">
        <title>Natronthermophilus aegyptiacus gen. nov.,sp. nov., an aerobic, extremely halophilic alkalithermophilic archaeon isolated from the athalassohaline Wadi An Natrun, Egypt.</title>
        <authorList>
            <person name="Zhao B."/>
        </authorList>
    </citation>
    <scope>NUCLEOTIDE SEQUENCE [LARGE SCALE GENOMIC DNA]</scope>
    <source>
        <strain evidence="9 10">CGMCC 1.3597</strain>
    </source>
</reference>
<feature type="transmembrane region" description="Helical" evidence="7">
    <location>
        <begin position="122"/>
        <end position="142"/>
    </location>
</feature>
<keyword evidence="5 7" id="KW-1133">Transmembrane helix</keyword>
<evidence type="ECO:0000256" key="4">
    <source>
        <dbReference type="ARBA" id="ARBA00022692"/>
    </source>
</evidence>
<feature type="transmembrane region" description="Helical" evidence="7">
    <location>
        <begin position="84"/>
        <end position="110"/>
    </location>
</feature>
<protein>
    <submittedName>
        <fullName evidence="9">ABC transporter permease</fullName>
    </submittedName>
</protein>
<keyword evidence="6 7" id="KW-0472">Membrane</keyword>
<evidence type="ECO:0000256" key="1">
    <source>
        <dbReference type="ARBA" id="ARBA00004651"/>
    </source>
</evidence>
<dbReference type="PANTHER" id="PTHR30193:SF37">
    <property type="entry name" value="INNER MEMBRANE ABC TRANSPORTER PERMEASE PROTEIN YCJO"/>
    <property type="match status" value="1"/>
</dbReference>
<dbReference type="RefSeq" id="WP_054862104.1">
    <property type="nucleotide sequence ID" value="NZ_MWPH01000006.1"/>
</dbReference>
<evidence type="ECO:0000256" key="6">
    <source>
        <dbReference type="ARBA" id="ARBA00023136"/>
    </source>
</evidence>
<feature type="transmembrane region" description="Helical" evidence="7">
    <location>
        <begin position="274"/>
        <end position="297"/>
    </location>
</feature>
<gene>
    <name evidence="9" type="ORF">B2G88_18895</name>
</gene>
<dbReference type="PROSITE" id="PS50928">
    <property type="entry name" value="ABC_TM1"/>
    <property type="match status" value="1"/>
</dbReference>
<evidence type="ECO:0000256" key="3">
    <source>
        <dbReference type="ARBA" id="ARBA00022475"/>
    </source>
</evidence>
<comment type="subcellular location">
    <subcellularLocation>
        <location evidence="1 7">Cell membrane</location>
        <topology evidence="1 7">Multi-pass membrane protein</topology>
    </subcellularLocation>
</comment>